<evidence type="ECO:0000313" key="1">
    <source>
        <dbReference type="EMBL" id="KKL46644.1"/>
    </source>
</evidence>
<proteinExistence type="predicted"/>
<comment type="caution">
    <text evidence="1">The sequence shown here is derived from an EMBL/GenBank/DDBJ whole genome shotgun (WGS) entry which is preliminary data.</text>
</comment>
<dbReference type="Gene3D" id="2.40.10.10">
    <property type="entry name" value="Trypsin-like serine proteases"/>
    <property type="match status" value="1"/>
</dbReference>
<protein>
    <recommendedName>
        <fullName evidence="2">Serine protease</fullName>
    </recommendedName>
</protein>
<dbReference type="SUPFAM" id="SSF50494">
    <property type="entry name" value="Trypsin-like serine proteases"/>
    <property type="match status" value="1"/>
</dbReference>
<dbReference type="InterPro" id="IPR009003">
    <property type="entry name" value="Peptidase_S1_PA"/>
</dbReference>
<evidence type="ECO:0008006" key="2">
    <source>
        <dbReference type="Google" id="ProtNLM"/>
    </source>
</evidence>
<dbReference type="EMBL" id="LAZR01033952">
    <property type="protein sequence ID" value="KKL46644.1"/>
    <property type="molecule type" value="Genomic_DNA"/>
</dbReference>
<dbReference type="InterPro" id="IPR043504">
    <property type="entry name" value="Peptidase_S1_PA_chymotrypsin"/>
</dbReference>
<gene>
    <name evidence="1" type="ORF">LCGC14_2343490</name>
</gene>
<organism evidence="1">
    <name type="scientific">marine sediment metagenome</name>
    <dbReference type="NCBI Taxonomy" id="412755"/>
    <lineage>
        <taxon>unclassified sequences</taxon>
        <taxon>metagenomes</taxon>
        <taxon>ecological metagenomes</taxon>
    </lineage>
</organism>
<sequence>MKYLFTLSIMIIFLFSACTILTERKSDFSLTNANVIVIRSLNNNFIAGTGFYYRGYFLTANHVQTKEELYFDEHSDIKIVKRVNVKGLKRSYRYPKFGDLVVAFIPEVWAREEGQIIAKIPAFFAGRSPFNPSYLFNTEYYISVNTVRGFSGSPILNTDGELLGIATTYFPTSVDMMGRNSTSTVILFFIGIETIDNVIDEYELTLKE</sequence>
<accession>A0A0F9CC36</accession>
<name>A0A0F9CC36_9ZZZZ</name>
<dbReference type="AlphaFoldDB" id="A0A0F9CC36"/>
<dbReference type="PROSITE" id="PS51257">
    <property type="entry name" value="PROKAR_LIPOPROTEIN"/>
    <property type="match status" value="1"/>
</dbReference>
<reference evidence="1" key="1">
    <citation type="journal article" date="2015" name="Nature">
        <title>Complex archaea that bridge the gap between prokaryotes and eukaryotes.</title>
        <authorList>
            <person name="Spang A."/>
            <person name="Saw J.H."/>
            <person name="Jorgensen S.L."/>
            <person name="Zaremba-Niedzwiedzka K."/>
            <person name="Martijn J."/>
            <person name="Lind A.E."/>
            <person name="van Eijk R."/>
            <person name="Schleper C."/>
            <person name="Guy L."/>
            <person name="Ettema T.J."/>
        </authorList>
    </citation>
    <scope>NUCLEOTIDE SEQUENCE</scope>
</reference>